<evidence type="ECO:0000313" key="2">
    <source>
        <dbReference type="Proteomes" id="UP000681720"/>
    </source>
</evidence>
<reference evidence="1" key="1">
    <citation type="submission" date="2021-02" db="EMBL/GenBank/DDBJ databases">
        <authorList>
            <person name="Nowell W R."/>
        </authorList>
    </citation>
    <scope>NUCLEOTIDE SEQUENCE</scope>
</reference>
<gene>
    <name evidence="1" type="ORF">GIL414_LOCUS42978</name>
</gene>
<organism evidence="1 2">
    <name type="scientific">Rotaria magnacalcarata</name>
    <dbReference type="NCBI Taxonomy" id="392030"/>
    <lineage>
        <taxon>Eukaryota</taxon>
        <taxon>Metazoa</taxon>
        <taxon>Spiralia</taxon>
        <taxon>Gnathifera</taxon>
        <taxon>Rotifera</taxon>
        <taxon>Eurotatoria</taxon>
        <taxon>Bdelloidea</taxon>
        <taxon>Philodinida</taxon>
        <taxon>Philodinidae</taxon>
        <taxon>Rotaria</taxon>
    </lineage>
</organism>
<protein>
    <submittedName>
        <fullName evidence="1">Uncharacterized protein</fullName>
    </submittedName>
</protein>
<dbReference type="Proteomes" id="UP000681720">
    <property type="component" value="Unassembled WGS sequence"/>
</dbReference>
<dbReference type="EMBL" id="CAJOBJ010125830">
    <property type="protein sequence ID" value="CAF4698868.1"/>
    <property type="molecule type" value="Genomic_DNA"/>
</dbReference>
<name>A0A8S3A582_9BILA</name>
<sequence length="215" mass="23945">KHSLDYYITLSTTVPPGRYIILAGSMSVINYSIYSKYNLVVHGDQPFVVNEQLSSYELVCDAFHAVALRANDRKDFGDGVSILTFNDNGGFGFICENKSNGTIRFTTDFQGSMNVVSSRKSFHMVDVIPAKAKQLFAFFTRKVLDEDVNIVYQVEYQPLNKLHDVNHIGARNNPPIPSAALVVAYLILLNFHGISRVIAIATGSDITRRMNGFVD</sequence>
<accession>A0A8S3A582</accession>
<comment type="caution">
    <text evidence="1">The sequence shown here is derived from an EMBL/GenBank/DDBJ whole genome shotgun (WGS) entry which is preliminary data.</text>
</comment>
<dbReference type="AlphaFoldDB" id="A0A8S3A582"/>
<proteinExistence type="predicted"/>
<feature type="non-terminal residue" evidence="1">
    <location>
        <position position="1"/>
    </location>
</feature>
<evidence type="ECO:0000313" key="1">
    <source>
        <dbReference type="EMBL" id="CAF4698868.1"/>
    </source>
</evidence>